<feature type="region of interest" description="Disordered" evidence="1">
    <location>
        <begin position="60"/>
        <end position="87"/>
    </location>
</feature>
<organism evidence="2">
    <name type="scientific">Photinus pyralis</name>
    <name type="common">Common eastern firefly</name>
    <name type="synonym">Lampyris pyralis</name>
    <dbReference type="NCBI Taxonomy" id="7054"/>
    <lineage>
        <taxon>Eukaryota</taxon>
        <taxon>Metazoa</taxon>
        <taxon>Ecdysozoa</taxon>
        <taxon>Arthropoda</taxon>
        <taxon>Hexapoda</taxon>
        <taxon>Insecta</taxon>
        <taxon>Pterygota</taxon>
        <taxon>Neoptera</taxon>
        <taxon>Endopterygota</taxon>
        <taxon>Coleoptera</taxon>
        <taxon>Polyphaga</taxon>
        <taxon>Elateriformia</taxon>
        <taxon>Elateroidea</taxon>
        <taxon>Lampyridae</taxon>
        <taxon>Lampyrinae</taxon>
        <taxon>Photinus</taxon>
    </lineage>
</organism>
<proteinExistence type="predicted"/>
<reference evidence="2" key="1">
    <citation type="journal article" date="2016" name="Sci. Rep.">
        <title>Molecular characterization of firefly nuptial gifts: a multi-omics approach sheds light on postcopulatory sexual selection.</title>
        <authorList>
            <person name="Al-Wathiqui N."/>
            <person name="Fallon T.R."/>
            <person name="South A."/>
            <person name="Weng J.K."/>
            <person name="Lewis S.M."/>
        </authorList>
    </citation>
    <scope>NUCLEOTIDE SEQUENCE</scope>
</reference>
<protein>
    <submittedName>
        <fullName evidence="2">Uncharacterized protein</fullName>
    </submittedName>
</protein>
<feature type="region of interest" description="Disordered" evidence="1">
    <location>
        <begin position="15"/>
        <end position="35"/>
    </location>
</feature>
<evidence type="ECO:0000313" key="2">
    <source>
        <dbReference type="EMBL" id="JAV58739.1"/>
    </source>
</evidence>
<dbReference type="AlphaFoldDB" id="A0A1Y1KBA6"/>
<name>A0A1Y1KBA6_PHOPY</name>
<evidence type="ECO:0000256" key="1">
    <source>
        <dbReference type="SAM" id="MobiDB-lite"/>
    </source>
</evidence>
<dbReference type="EMBL" id="GEZM01087357">
    <property type="protein sequence ID" value="JAV58739.1"/>
    <property type="molecule type" value="Transcribed_RNA"/>
</dbReference>
<accession>A0A1Y1KBA6</accession>
<feature type="compositionally biased region" description="Low complexity" evidence="1">
    <location>
        <begin position="62"/>
        <end position="81"/>
    </location>
</feature>
<sequence length="194" mass="21957">MTYTYILFSLSSFLDDDDSSEGSTSDATEKENIPEFPEMLINEDSFNKHRPIKILSNVQVHRSATPSRSPSTTTCSNTPTSRRNDDSQTITQAATNYDDCDSGVLVKNSQLNTLVKYIVSNNKLIKQQQEAIAELTSKVNALLEKSSDNVQAIQTCAQWKERKTKLFPITEVDQVNQIEELLTEHEFQEYLLNI</sequence>